<gene>
    <name evidence="2" type="ORF">E5347_04185</name>
</gene>
<keyword evidence="3" id="KW-1185">Reference proteome</keyword>
<dbReference type="EMBL" id="SRYR01000001">
    <property type="protein sequence ID" value="TGY44024.1"/>
    <property type="molecule type" value="Genomic_DNA"/>
</dbReference>
<dbReference type="Proteomes" id="UP000306888">
    <property type="component" value="Unassembled WGS sequence"/>
</dbReference>
<dbReference type="OrthoDB" id="1914126at2"/>
<feature type="transmembrane region" description="Helical" evidence="1">
    <location>
        <begin position="42"/>
        <end position="63"/>
    </location>
</feature>
<accession>A0A4S2DS33</accession>
<dbReference type="AlphaFoldDB" id="A0A4S2DS33"/>
<evidence type="ECO:0000313" key="2">
    <source>
        <dbReference type="EMBL" id="TGY44024.1"/>
    </source>
</evidence>
<proteinExistence type="predicted"/>
<keyword evidence="1" id="KW-1133">Transmembrane helix</keyword>
<protein>
    <submittedName>
        <fullName evidence="2">Uncharacterized protein</fullName>
    </submittedName>
</protein>
<evidence type="ECO:0000256" key="1">
    <source>
        <dbReference type="SAM" id="Phobius"/>
    </source>
</evidence>
<name>A0A4S2DS33_9CLOT</name>
<keyword evidence="1" id="KW-0472">Membrane</keyword>
<organism evidence="2 3">
    <name type="scientific">Clostridium sartagoforme</name>
    <dbReference type="NCBI Taxonomy" id="84031"/>
    <lineage>
        <taxon>Bacteria</taxon>
        <taxon>Bacillati</taxon>
        <taxon>Bacillota</taxon>
        <taxon>Clostridia</taxon>
        <taxon>Eubacteriales</taxon>
        <taxon>Clostridiaceae</taxon>
        <taxon>Clostridium</taxon>
    </lineage>
</organism>
<dbReference type="RefSeq" id="WP_136004958.1">
    <property type="nucleotide sequence ID" value="NZ_SRYR01000001.1"/>
</dbReference>
<keyword evidence="1" id="KW-0812">Transmembrane</keyword>
<reference evidence="2 3" key="1">
    <citation type="submission" date="2019-04" db="EMBL/GenBank/DDBJ databases">
        <title>Microbes associate with the intestines of laboratory mice.</title>
        <authorList>
            <person name="Navarre W."/>
            <person name="Wong E."/>
            <person name="Huang K."/>
            <person name="Tropini C."/>
            <person name="Ng K."/>
            <person name="Yu B."/>
        </authorList>
    </citation>
    <scope>NUCLEOTIDE SEQUENCE [LARGE SCALE GENOMIC DNA]</scope>
    <source>
        <strain evidence="2 3">NM50_B9-20</strain>
    </source>
</reference>
<feature type="transmembrane region" description="Helical" evidence="1">
    <location>
        <begin position="12"/>
        <end position="30"/>
    </location>
</feature>
<sequence length="191" mass="22736">MKRDNEKFIIIMKRVWLAILLVFIVIRFILNPQGIKVLLFNISPNFINLVLFLGIIICPIIFWIPKKREVKWLKIAYNIITSIILVFSLIIYLFFYSEIKYFNFKSSYGNRTLIVEEDSFLLSGRSHFYKKSFGIFIKSLNQEISTDDGFRPFSTNSYQLIWEDKDTVRIDYDFGSTGIWKSETINFKRSY</sequence>
<evidence type="ECO:0000313" key="3">
    <source>
        <dbReference type="Proteomes" id="UP000306888"/>
    </source>
</evidence>
<feature type="transmembrane region" description="Helical" evidence="1">
    <location>
        <begin position="75"/>
        <end position="95"/>
    </location>
</feature>
<comment type="caution">
    <text evidence="2">The sequence shown here is derived from an EMBL/GenBank/DDBJ whole genome shotgun (WGS) entry which is preliminary data.</text>
</comment>